<accession>A0A853BYM1</accession>
<evidence type="ECO:0000313" key="3">
    <source>
        <dbReference type="Proteomes" id="UP000530424"/>
    </source>
</evidence>
<keyword evidence="1" id="KW-0472">Membrane</keyword>
<proteinExistence type="predicted"/>
<organism evidence="2 3">
    <name type="scientific">Nocardioides thalensis</name>
    <dbReference type="NCBI Taxonomy" id="1914755"/>
    <lineage>
        <taxon>Bacteria</taxon>
        <taxon>Bacillati</taxon>
        <taxon>Actinomycetota</taxon>
        <taxon>Actinomycetes</taxon>
        <taxon>Propionibacteriales</taxon>
        <taxon>Nocardioidaceae</taxon>
        <taxon>Nocardioides</taxon>
    </lineage>
</organism>
<reference evidence="2 3" key="1">
    <citation type="submission" date="2020-07" db="EMBL/GenBank/DDBJ databases">
        <title>Sequencing the genomes of 1000 actinobacteria strains.</title>
        <authorList>
            <person name="Klenk H.-P."/>
        </authorList>
    </citation>
    <scope>NUCLEOTIDE SEQUENCE [LARGE SCALE GENOMIC DNA]</scope>
    <source>
        <strain evidence="2 3">DSM 103833</strain>
    </source>
</reference>
<dbReference type="RefSeq" id="WP_343047056.1">
    <property type="nucleotide sequence ID" value="NZ_JACCFP010000001.1"/>
</dbReference>
<sequence>MATSLEKLRAEPVLETVHRLQERVAARFPSRGLTHVAGELVALVEEVAASPVTSRGRLHAVRFVAQVLIAVVLAAAGYLFITAVRDAVADGPDQGFEWLPLVENAINDLVFASIAIWFLHSMPERLQRQQALALLHRMRSMAHIIDMHQLTKDPERLRASFEPTDKSPAPMALTPAELEHYLDYCSEMLSLVSKTAALCAEESQDAVVLDTVSTIETLTVGMSRKIWQKIEILNATRRELEQEQPGPRPA</sequence>
<comment type="caution">
    <text evidence="2">The sequence shown here is derived from an EMBL/GenBank/DDBJ whole genome shotgun (WGS) entry which is preliminary data.</text>
</comment>
<dbReference type="Proteomes" id="UP000530424">
    <property type="component" value="Unassembled WGS sequence"/>
</dbReference>
<keyword evidence="1" id="KW-1133">Transmembrane helix</keyword>
<keyword evidence="1" id="KW-0812">Transmembrane</keyword>
<evidence type="ECO:0000313" key="2">
    <source>
        <dbReference type="EMBL" id="NYJ00279.1"/>
    </source>
</evidence>
<dbReference type="AlphaFoldDB" id="A0A853BYM1"/>
<evidence type="ECO:0000256" key="1">
    <source>
        <dbReference type="SAM" id="Phobius"/>
    </source>
</evidence>
<feature type="transmembrane region" description="Helical" evidence="1">
    <location>
        <begin position="101"/>
        <end position="119"/>
    </location>
</feature>
<name>A0A853BYM1_9ACTN</name>
<feature type="transmembrane region" description="Helical" evidence="1">
    <location>
        <begin position="63"/>
        <end position="81"/>
    </location>
</feature>
<keyword evidence="3" id="KW-1185">Reference proteome</keyword>
<gene>
    <name evidence="2" type="ORF">HNR19_000977</name>
</gene>
<dbReference type="EMBL" id="JACCFP010000001">
    <property type="protein sequence ID" value="NYJ00279.1"/>
    <property type="molecule type" value="Genomic_DNA"/>
</dbReference>
<protein>
    <submittedName>
        <fullName evidence="2">Uncharacterized protein</fullName>
    </submittedName>
</protein>